<keyword evidence="8" id="KW-1185">Reference proteome</keyword>
<evidence type="ECO:0000259" key="6">
    <source>
        <dbReference type="Pfam" id="PF04932"/>
    </source>
</evidence>
<dbReference type="GO" id="GO:0016874">
    <property type="term" value="F:ligase activity"/>
    <property type="evidence" value="ECO:0007669"/>
    <property type="project" value="UniProtKB-KW"/>
</dbReference>
<dbReference type="InterPro" id="IPR007016">
    <property type="entry name" value="O-antigen_ligase-rel_domated"/>
</dbReference>
<proteinExistence type="predicted"/>
<organism evidence="7 8">
    <name type="scientific">Pontibacter oryzae</name>
    <dbReference type="NCBI Taxonomy" id="2304593"/>
    <lineage>
        <taxon>Bacteria</taxon>
        <taxon>Pseudomonadati</taxon>
        <taxon>Bacteroidota</taxon>
        <taxon>Cytophagia</taxon>
        <taxon>Cytophagales</taxon>
        <taxon>Hymenobacteraceae</taxon>
        <taxon>Pontibacter</taxon>
    </lineage>
</organism>
<keyword evidence="4 5" id="KW-0472">Membrane</keyword>
<keyword evidence="7" id="KW-0436">Ligase</keyword>
<feature type="transmembrane region" description="Helical" evidence="5">
    <location>
        <begin position="342"/>
        <end position="361"/>
    </location>
</feature>
<gene>
    <name evidence="7" type="ORF">D1627_16780</name>
</gene>
<feature type="domain" description="O-antigen ligase-related" evidence="6">
    <location>
        <begin position="189"/>
        <end position="355"/>
    </location>
</feature>
<comment type="subcellular location">
    <subcellularLocation>
        <location evidence="1">Membrane</location>
        <topology evidence="1">Multi-pass membrane protein</topology>
    </subcellularLocation>
</comment>
<feature type="transmembrane region" description="Helical" evidence="5">
    <location>
        <begin position="183"/>
        <end position="199"/>
    </location>
</feature>
<feature type="transmembrane region" description="Helical" evidence="5">
    <location>
        <begin position="373"/>
        <end position="391"/>
    </location>
</feature>
<evidence type="ECO:0000256" key="5">
    <source>
        <dbReference type="SAM" id="Phobius"/>
    </source>
</evidence>
<feature type="transmembrane region" description="Helical" evidence="5">
    <location>
        <begin position="115"/>
        <end position="137"/>
    </location>
</feature>
<keyword evidence="2 5" id="KW-0812">Transmembrane</keyword>
<dbReference type="Pfam" id="PF04932">
    <property type="entry name" value="Wzy_C"/>
    <property type="match status" value="1"/>
</dbReference>
<protein>
    <submittedName>
        <fullName evidence="7">O-antigen ligase family protein</fullName>
    </submittedName>
</protein>
<evidence type="ECO:0000256" key="4">
    <source>
        <dbReference type="ARBA" id="ARBA00023136"/>
    </source>
</evidence>
<dbReference type="Proteomes" id="UP000266005">
    <property type="component" value="Unassembled WGS sequence"/>
</dbReference>
<evidence type="ECO:0000256" key="1">
    <source>
        <dbReference type="ARBA" id="ARBA00004141"/>
    </source>
</evidence>
<dbReference type="InterPro" id="IPR051533">
    <property type="entry name" value="WaaL-like"/>
</dbReference>
<name>A0A399RW01_9BACT</name>
<dbReference type="EMBL" id="QWGE01000006">
    <property type="protein sequence ID" value="RIJ34027.1"/>
    <property type="molecule type" value="Genomic_DNA"/>
</dbReference>
<feature type="transmembrane region" description="Helical" evidence="5">
    <location>
        <begin position="58"/>
        <end position="76"/>
    </location>
</feature>
<evidence type="ECO:0000256" key="2">
    <source>
        <dbReference type="ARBA" id="ARBA00022692"/>
    </source>
</evidence>
<dbReference type="GO" id="GO:0016020">
    <property type="term" value="C:membrane"/>
    <property type="evidence" value="ECO:0007669"/>
    <property type="project" value="UniProtKB-SubCell"/>
</dbReference>
<evidence type="ECO:0000256" key="3">
    <source>
        <dbReference type="ARBA" id="ARBA00022989"/>
    </source>
</evidence>
<keyword evidence="3 5" id="KW-1133">Transmembrane helix</keyword>
<dbReference type="PANTHER" id="PTHR37422">
    <property type="entry name" value="TEICHURONIC ACID BIOSYNTHESIS PROTEIN TUAE"/>
    <property type="match status" value="1"/>
</dbReference>
<feature type="transmembrane region" description="Helical" evidence="5">
    <location>
        <begin position="226"/>
        <end position="244"/>
    </location>
</feature>
<accession>A0A399RW01</accession>
<feature type="transmembrane region" description="Helical" evidence="5">
    <location>
        <begin position="82"/>
        <end position="103"/>
    </location>
</feature>
<dbReference type="PANTHER" id="PTHR37422:SF13">
    <property type="entry name" value="LIPOPOLYSACCHARIDE BIOSYNTHESIS PROTEIN PA4999-RELATED"/>
    <property type="match status" value="1"/>
</dbReference>
<feature type="transmembrane region" description="Helical" evidence="5">
    <location>
        <begin position="30"/>
        <end position="46"/>
    </location>
</feature>
<dbReference type="AlphaFoldDB" id="A0A399RW01"/>
<evidence type="ECO:0000313" key="7">
    <source>
        <dbReference type="EMBL" id="RIJ34027.1"/>
    </source>
</evidence>
<evidence type="ECO:0000313" key="8">
    <source>
        <dbReference type="Proteomes" id="UP000266005"/>
    </source>
</evidence>
<reference evidence="8" key="1">
    <citation type="submission" date="2018-08" db="EMBL/GenBank/DDBJ databases">
        <title>Mucilaginibacter sp. MYSH2.</title>
        <authorList>
            <person name="Seo T."/>
        </authorList>
    </citation>
    <scope>NUCLEOTIDE SEQUENCE [LARGE SCALE GENOMIC DNA]</scope>
    <source>
        <strain evidence="8">KIRAN</strain>
    </source>
</reference>
<comment type="caution">
    <text evidence="7">The sequence shown here is derived from an EMBL/GenBank/DDBJ whole genome shotgun (WGS) entry which is preliminary data.</text>
</comment>
<sequence>MTPQEKKLYILISLFFFTLLVSWLRVANVVITAGITIYSYVAFPMSEKLSLLKKRKGVQAMIFFSVLILVSFALSYNLSQGINYLTLRLPLVIFPVSLGLLQLSATFKEKALLTFAYITTLVCVLCFGYALYNYFILGRADAMYNDNLTLLIGHQSVYVALLVNFAIYIFLYLLLFRKVSFRAGVFCSILFLTGISYLLGSRINLAILLVMCVGISIYYILNKKLFVHGVALFIALVVGAFIVFKAEPLMLNRYKELAYSKFEYDHIGTESHYFMELTPDQWNGTNFRLAAWNCGWELFKENPLIGVGLGDKKEELIQKYKQKDFYFAIETNKNVHNNYLDILYSMGLIGFAFFLLAWVIFPLIEAVKYHDILALMMLITLALAWVTEIYFDRSVGGMISGFFVVFLLTDKKNAEV</sequence>
<feature type="transmembrane region" description="Helical" evidence="5">
    <location>
        <begin position="157"/>
        <end position="176"/>
    </location>
</feature>
<feature type="transmembrane region" description="Helical" evidence="5">
    <location>
        <begin position="205"/>
        <end position="221"/>
    </location>
</feature>